<keyword evidence="10" id="KW-0732">Signal</keyword>
<dbReference type="AlphaFoldDB" id="A0AAD2AG34"/>
<keyword evidence="7" id="KW-0406">Ion transport</keyword>
<evidence type="ECO:0000256" key="3">
    <source>
        <dbReference type="ARBA" id="ARBA00022449"/>
    </source>
</evidence>
<gene>
    <name evidence="12" type="ORF">FPE_LOCUS35154</name>
</gene>
<dbReference type="SMART" id="SM00054">
    <property type="entry name" value="EFh"/>
    <property type="match status" value="4"/>
</dbReference>
<evidence type="ECO:0000256" key="8">
    <source>
        <dbReference type="ARBA" id="ARBA00023136"/>
    </source>
</evidence>
<evidence type="ECO:0000256" key="2">
    <source>
        <dbReference type="ARBA" id="ARBA00022448"/>
    </source>
</evidence>
<evidence type="ECO:0000256" key="7">
    <source>
        <dbReference type="ARBA" id="ARBA00023065"/>
    </source>
</evidence>
<keyword evidence="8 9" id="KW-0472">Membrane</keyword>
<dbReference type="InterPro" id="IPR004837">
    <property type="entry name" value="NaCa_Exmemb"/>
</dbReference>
<dbReference type="InterPro" id="IPR011992">
    <property type="entry name" value="EF-hand-dom_pair"/>
</dbReference>
<evidence type="ECO:0000256" key="5">
    <source>
        <dbReference type="ARBA" id="ARBA00022837"/>
    </source>
</evidence>
<dbReference type="InterPro" id="IPR018247">
    <property type="entry name" value="EF_Hand_1_Ca_BS"/>
</dbReference>
<feature type="transmembrane region" description="Helical" evidence="9">
    <location>
        <begin position="156"/>
        <end position="176"/>
    </location>
</feature>
<keyword evidence="3" id="KW-0050">Antiport</keyword>
<protein>
    <recommendedName>
        <fullName evidence="11">EF-hand domain-containing protein</fullName>
    </recommendedName>
</protein>
<dbReference type="GO" id="GO:0016020">
    <property type="term" value="C:membrane"/>
    <property type="evidence" value="ECO:0007669"/>
    <property type="project" value="InterPro"/>
</dbReference>
<dbReference type="GO" id="GO:0015369">
    <property type="term" value="F:calcium:proton antiporter activity"/>
    <property type="evidence" value="ECO:0007669"/>
    <property type="project" value="TreeGrafter"/>
</dbReference>
<dbReference type="SUPFAM" id="SSF47473">
    <property type="entry name" value="EF-hand"/>
    <property type="match status" value="1"/>
</dbReference>
<evidence type="ECO:0000256" key="9">
    <source>
        <dbReference type="SAM" id="Phobius"/>
    </source>
</evidence>
<dbReference type="Pfam" id="PF01699">
    <property type="entry name" value="Na_Ca_ex"/>
    <property type="match status" value="1"/>
</dbReference>
<dbReference type="Pfam" id="PF13499">
    <property type="entry name" value="EF-hand_7"/>
    <property type="match status" value="2"/>
</dbReference>
<keyword evidence="6 9" id="KW-1133">Transmembrane helix</keyword>
<evidence type="ECO:0000256" key="6">
    <source>
        <dbReference type="ARBA" id="ARBA00022989"/>
    </source>
</evidence>
<feature type="chain" id="PRO_5041985161" description="EF-hand domain-containing protein" evidence="10">
    <location>
        <begin position="27"/>
        <end position="720"/>
    </location>
</feature>
<dbReference type="Proteomes" id="UP000834106">
    <property type="component" value="Chromosome 23"/>
</dbReference>
<proteinExistence type="predicted"/>
<feature type="signal peptide" evidence="10">
    <location>
        <begin position="1"/>
        <end position="26"/>
    </location>
</feature>
<feature type="transmembrane region" description="Helical" evidence="9">
    <location>
        <begin position="601"/>
        <end position="618"/>
    </location>
</feature>
<name>A0AAD2AG34_9LAMI</name>
<feature type="transmembrane region" description="Helical" evidence="9">
    <location>
        <begin position="671"/>
        <end position="690"/>
    </location>
</feature>
<dbReference type="Gene3D" id="1.10.238.10">
    <property type="entry name" value="EF-hand"/>
    <property type="match status" value="2"/>
</dbReference>
<feature type="domain" description="EF-hand" evidence="11">
    <location>
        <begin position="490"/>
        <end position="525"/>
    </location>
</feature>
<keyword evidence="2" id="KW-0813">Transport</keyword>
<evidence type="ECO:0000256" key="4">
    <source>
        <dbReference type="ARBA" id="ARBA00022692"/>
    </source>
</evidence>
<feature type="domain" description="EF-hand" evidence="11">
    <location>
        <begin position="450"/>
        <end position="485"/>
    </location>
</feature>
<sequence length="720" mass="81483">MASFVAKSLYLPFLLLLLSTPVAINSRRLPYTSSDEVVSDGVGESESESESESIIRFKGMDSAAEECVQMYGFLPCSKNIPGHLFLIVVYEYLLFHGESYVASGGERIFKILGPGIFGACAFQVIGSLPEALILLASGMLSSRDVAEECVLTGVGLLAGSTILLLTVLWGTCVIVANQDYSNQLKPNPSSTSKCRKLNPLERFLTPLWPGHGVITDLWTCFTARIMLLSVIPLTMIQIPNIFHLSYVGERICILITLVVSIIFLLSYFFYQVFQPWIQKRRLLYIKHEHLVIDILKHVQNQTMGRFLTENGAPNLMAIRRLFEETDHDRDKLISLPELKEFLQEIRFREMSSDKDNVTEDIMKEFDADNDKKITMDEFVNGMTKWLDESKGAVNKRYHSIKSLKDLYQVIKPWIQKKREEREVMKHLVPQILEHFENSVQGSLSTEDGAPDILAIRRLFADTDKDNNGFISYTELKDQMNNMKHGIIRIDIDAAVSKMMEELDVSGDHLISEDEFITGLSKWLNMTYSQIPKSEDSEENIYEKSWEQTDKLVENKLIDKSPFAWFKAISLVVLGIVTLGLLAEPLIDSVRNFSSSASTPSFFIAFILVPVATNSRIVISAISEARRKKLHTTSLTFSEIYGVVFMNNTLGLVVLLSLIYFRGLAWKYSVEVLMVLAVSAIMGCLASFTTVVPIWTSFLAFMLYPLSLILVYFFGDFKWLS</sequence>
<feature type="transmembrane region" description="Helical" evidence="9">
    <location>
        <begin position="563"/>
        <end position="581"/>
    </location>
</feature>
<dbReference type="PROSITE" id="PS50222">
    <property type="entry name" value="EF_HAND_2"/>
    <property type="match status" value="4"/>
</dbReference>
<feature type="transmembrane region" description="Helical" evidence="9">
    <location>
        <begin position="225"/>
        <end position="247"/>
    </location>
</feature>
<evidence type="ECO:0000313" key="13">
    <source>
        <dbReference type="Proteomes" id="UP000834106"/>
    </source>
</evidence>
<dbReference type="GO" id="GO:0012505">
    <property type="term" value="C:endomembrane system"/>
    <property type="evidence" value="ECO:0007669"/>
    <property type="project" value="UniProtKB-SubCell"/>
</dbReference>
<dbReference type="PANTHER" id="PTHR31503">
    <property type="entry name" value="VACUOLAR CALCIUM ION TRANSPORTER"/>
    <property type="match status" value="1"/>
</dbReference>
<evidence type="ECO:0000259" key="11">
    <source>
        <dbReference type="PROSITE" id="PS50222"/>
    </source>
</evidence>
<dbReference type="InterPro" id="IPR002048">
    <property type="entry name" value="EF_hand_dom"/>
</dbReference>
<feature type="domain" description="EF-hand" evidence="11">
    <location>
        <begin position="353"/>
        <end position="388"/>
    </location>
</feature>
<dbReference type="InterPro" id="IPR004713">
    <property type="entry name" value="CaH_exchang"/>
</dbReference>
<feature type="transmembrane region" description="Helical" evidence="9">
    <location>
        <begin position="80"/>
        <end position="95"/>
    </location>
</feature>
<dbReference type="PROSITE" id="PS00018">
    <property type="entry name" value="EF_HAND_1"/>
    <property type="match status" value="4"/>
</dbReference>
<keyword evidence="4 9" id="KW-0812">Transmembrane</keyword>
<keyword evidence="5" id="KW-0106">Calcium</keyword>
<dbReference type="GO" id="GO:0005509">
    <property type="term" value="F:calcium ion binding"/>
    <property type="evidence" value="ECO:0007669"/>
    <property type="project" value="InterPro"/>
</dbReference>
<evidence type="ECO:0000256" key="1">
    <source>
        <dbReference type="ARBA" id="ARBA00004127"/>
    </source>
</evidence>
<feature type="transmembrane region" description="Helical" evidence="9">
    <location>
        <begin position="639"/>
        <end position="659"/>
    </location>
</feature>
<feature type="transmembrane region" description="Helical" evidence="9">
    <location>
        <begin position="697"/>
        <end position="714"/>
    </location>
</feature>
<feature type="transmembrane region" description="Helical" evidence="9">
    <location>
        <begin position="253"/>
        <end position="273"/>
    </location>
</feature>
<evidence type="ECO:0000256" key="10">
    <source>
        <dbReference type="SAM" id="SignalP"/>
    </source>
</evidence>
<comment type="subcellular location">
    <subcellularLocation>
        <location evidence="1">Endomembrane system</location>
        <topology evidence="1">Multi-pass membrane protein</topology>
    </subcellularLocation>
</comment>
<feature type="transmembrane region" description="Helical" evidence="9">
    <location>
        <begin position="116"/>
        <end position="136"/>
    </location>
</feature>
<reference evidence="12" key="1">
    <citation type="submission" date="2023-05" db="EMBL/GenBank/DDBJ databases">
        <authorList>
            <person name="Huff M."/>
        </authorList>
    </citation>
    <scope>NUCLEOTIDE SEQUENCE</scope>
</reference>
<dbReference type="PANTHER" id="PTHR31503:SF79">
    <property type="entry name" value="CALCIUM-BINDING EF-HAND PROTEIN"/>
    <property type="match status" value="1"/>
</dbReference>
<feature type="domain" description="EF-hand" evidence="11">
    <location>
        <begin position="313"/>
        <end position="348"/>
    </location>
</feature>
<organism evidence="12 13">
    <name type="scientific">Fraxinus pennsylvanica</name>
    <dbReference type="NCBI Taxonomy" id="56036"/>
    <lineage>
        <taxon>Eukaryota</taxon>
        <taxon>Viridiplantae</taxon>
        <taxon>Streptophyta</taxon>
        <taxon>Embryophyta</taxon>
        <taxon>Tracheophyta</taxon>
        <taxon>Spermatophyta</taxon>
        <taxon>Magnoliopsida</taxon>
        <taxon>eudicotyledons</taxon>
        <taxon>Gunneridae</taxon>
        <taxon>Pentapetalae</taxon>
        <taxon>asterids</taxon>
        <taxon>lamiids</taxon>
        <taxon>Lamiales</taxon>
        <taxon>Oleaceae</taxon>
        <taxon>Oleeae</taxon>
        <taxon>Fraxinus</taxon>
    </lineage>
</organism>
<keyword evidence="13" id="KW-1185">Reference proteome</keyword>
<dbReference type="GO" id="GO:0006874">
    <property type="term" value="P:intracellular calcium ion homeostasis"/>
    <property type="evidence" value="ECO:0007669"/>
    <property type="project" value="TreeGrafter"/>
</dbReference>
<dbReference type="EMBL" id="OU503058">
    <property type="protein sequence ID" value="CAI9787724.1"/>
    <property type="molecule type" value="Genomic_DNA"/>
</dbReference>
<evidence type="ECO:0000313" key="12">
    <source>
        <dbReference type="EMBL" id="CAI9787724.1"/>
    </source>
</evidence>
<accession>A0AAD2AG34</accession>